<dbReference type="Pfam" id="PF08584">
    <property type="entry name" value="Ribonuc_P_40"/>
    <property type="match status" value="1"/>
</dbReference>
<dbReference type="Proteomes" id="UP000075901">
    <property type="component" value="Unassembled WGS sequence"/>
</dbReference>
<dbReference type="VEuPathDB" id="VectorBase:AMAM019673"/>
<evidence type="ECO:0000313" key="1">
    <source>
        <dbReference type="EnsemblMetazoa" id="AMAM019673-PA"/>
    </source>
</evidence>
<dbReference type="GO" id="GO:0000172">
    <property type="term" value="C:ribonuclease MRP complex"/>
    <property type="evidence" value="ECO:0007669"/>
    <property type="project" value="TreeGrafter"/>
</dbReference>
<dbReference type="InterPro" id="IPR013893">
    <property type="entry name" value="RNase_P_Rpp40"/>
</dbReference>
<dbReference type="GO" id="GO:0000171">
    <property type="term" value="F:ribonuclease MRP activity"/>
    <property type="evidence" value="ECO:0007669"/>
    <property type="project" value="TreeGrafter"/>
</dbReference>
<evidence type="ECO:0000313" key="2">
    <source>
        <dbReference type="Proteomes" id="UP000075901"/>
    </source>
</evidence>
<name>A0A182T4W0_9DIPT</name>
<dbReference type="PANTHER" id="PTHR15396:SF1">
    <property type="entry name" value="RIBONUCLEASE P PROTEIN SUBUNIT P40"/>
    <property type="match status" value="1"/>
</dbReference>
<dbReference type="PANTHER" id="PTHR15396">
    <property type="entry name" value="RIBONUCLEASE P PROTEIN SUBUNIT P40"/>
    <property type="match status" value="1"/>
</dbReference>
<reference evidence="2" key="1">
    <citation type="submission" date="2013-09" db="EMBL/GenBank/DDBJ databases">
        <title>The Genome Sequence of Anopheles maculatus species B.</title>
        <authorList>
            <consortium name="The Broad Institute Genomics Platform"/>
            <person name="Neafsey D.E."/>
            <person name="Besansky N."/>
            <person name="Howell P."/>
            <person name="Walton C."/>
            <person name="Young S.K."/>
            <person name="Zeng Q."/>
            <person name="Gargeya S."/>
            <person name="Fitzgerald M."/>
            <person name="Haas B."/>
            <person name="Abouelleil A."/>
            <person name="Allen A.W."/>
            <person name="Alvarado L."/>
            <person name="Arachchi H.M."/>
            <person name="Berlin A.M."/>
            <person name="Chapman S.B."/>
            <person name="Gainer-Dewar J."/>
            <person name="Goldberg J."/>
            <person name="Griggs A."/>
            <person name="Gujja S."/>
            <person name="Hansen M."/>
            <person name="Howarth C."/>
            <person name="Imamovic A."/>
            <person name="Ireland A."/>
            <person name="Larimer J."/>
            <person name="McCowan C."/>
            <person name="Murphy C."/>
            <person name="Pearson M."/>
            <person name="Poon T.W."/>
            <person name="Priest M."/>
            <person name="Roberts A."/>
            <person name="Saif S."/>
            <person name="Shea T."/>
            <person name="Sisk P."/>
            <person name="Sykes S."/>
            <person name="Wortman J."/>
            <person name="Nusbaum C."/>
            <person name="Birren B."/>
        </authorList>
    </citation>
    <scope>NUCLEOTIDE SEQUENCE [LARGE SCALE GENOMIC DNA]</scope>
    <source>
        <strain evidence="2">maculatus3</strain>
    </source>
</reference>
<protein>
    <submittedName>
        <fullName evidence="1">Uncharacterized protein</fullName>
    </submittedName>
</protein>
<dbReference type="AlphaFoldDB" id="A0A182T4W0"/>
<dbReference type="EnsemblMetazoa" id="AMAM019673-RA">
    <property type="protein sequence ID" value="AMAM019673-PA"/>
    <property type="gene ID" value="AMAM019673"/>
</dbReference>
<sequence length="356" mass="39935">MLCPELWKFPTPSYTVERIVSPTDWAKLKKTHKIRKEIEAQQLNRMVRWIANSVKRLVNSNALRIKVSVVIPANERQFIQELETDLTAASDTLFGVRLFPVMEMLKREFVEAFVKRGTLYAISSSGNMETADCAAITPSGELIMSVHRETLEKLEGNFSTSVRSPNGDKCVIKIDLTSANAKKQIKHTTLAFDLTLRWIPPSNEYSNGDTSGKVCASSIAKYLRDNCQLQVENVSAGCRKIVRSDEPIPTVNKNSLFTEDSGQSLCTNEELLEYIGMLALDCKTSSDEYVSSYKLDEVERKHETVSIFHGYGMITTTEIEQCITSIMELLSECDTIPWVGLHVQGYSNLPLSSASR</sequence>
<accession>A0A182T4W0</accession>
<dbReference type="GO" id="GO:0030681">
    <property type="term" value="C:multimeric ribonuclease P complex"/>
    <property type="evidence" value="ECO:0007669"/>
    <property type="project" value="TreeGrafter"/>
</dbReference>
<reference evidence="1" key="2">
    <citation type="submission" date="2020-05" db="UniProtKB">
        <authorList>
            <consortium name="EnsemblMetazoa"/>
        </authorList>
    </citation>
    <scope>IDENTIFICATION</scope>
    <source>
        <strain evidence="1">maculatus3</strain>
    </source>
</reference>
<dbReference type="GO" id="GO:0004526">
    <property type="term" value="F:ribonuclease P activity"/>
    <property type="evidence" value="ECO:0007669"/>
    <property type="project" value="TreeGrafter"/>
</dbReference>
<dbReference type="GO" id="GO:0001682">
    <property type="term" value="P:tRNA 5'-leader removal"/>
    <property type="evidence" value="ECO:0007669"/>
    <property type="project" value="InterPro"/>
</dbReference>
<proteinExistence type="predicted"/>
<dbReference type="GO" id="GO:0000447">
    <property type="term" value="P:endonucleolytic cleavage in ITS1 to separate SSU-rRNA from 5.8S rRNA and LSU-rRNA from tricistronic rRNA transcript (SSU-rRNA, 5.8S rRNA, LSU-rRNA)"/>
    <property type="evidence" value="ECO:0007669"/>
    <property type="project" value="TreeGrafter"/>
</dbReference>
<keyword evidence="2" id="KW-1185">Reference proteome</keyword>
<organism evidence="1 2">
    <name type="scientific">Anopheles maculatus</name>
    <dbReference type="NCBI Taxonomy" id="74869"/>
    <lineage>
        <taxon>Eukaryota</taxon>
        <taxon>Metazoa</taxon>
        <taxon>Ecdysozoa</taxon>
        <taxon>Arthropoda</taxon>
        <taxon>Hexapoda</taxon>
        <taxon>Insecta</taxon>
        <taxon>Pterygota</taxon>
        <taxon>Neoptera</taxon>
        <taxon>Endopterygota</taxon>
        <taxon>Diptera</taxon>
        <taxon>Nematocera</taxon>
        <taxon>Culicoidea</taxon>
        <taxon>Culicidae</taxon>
        <taxon>Anophelinae</taxon>
        <taxon>Anopheles</taxon>
        <taxon>Anopheles maculatus group</taxon>
    </lineage>
</organism>